<feature type="transmembrane region" description="Helical" evidence="1">
    <location>
        <begin position="6"/>
        <end position="26"/>
    </location>
</feature>
<evidence type="ECO:0000313" key="3">
    <source>
        <dbReference type="Proteomes" id="UP001224325"/>
    </source>
</evidence>
<evidence type="ECO:0000256" key="1">
    <source>
        <dbReference type="SAM" id="Phobius"/>
    </source>
</evidence>
<name>A0AAU7EDH3_9FLAO</name>
<dbReference type="KEGG" id="mlil:QLS71_014225"/>
<reference evidence="2" key="1">
    <citation type="submission" date="2024-04" db="EMBL/GenBank/DDBJ databases">
        <title>Mariniflexile litorale, isolated from the shallow sediments of the Sea of Japan.</title>
        <authorList>
            <person name="Romanenko L."/>
            <person name="Isaeva M."/>
        </authorList>
    </citation>
    <scope>NUCLEOTIDE SEQUENCE [LARGE SCALE GENOMIC DNA]</scope>
    <source>
        <strain evidence="2">KMM 9835</strain>
    </source>
</reference>
<dbReference type="EMBL" id="CP155618">
    <property type="protein sequence ID" value="XBL13469.1"/>
    <property type="molecule type" value="Genomic_DNA"/>
</dbReference>
<gene>
    <name evidence="2" type="ORF">QLS71_014225</name>
</gene>
<dbReference type="Proteomes" id="UP001224325">
    <property type="component" value="Chromosome"/>
</dbReference>
<accession>A0AAU7EDH3</accession>
<dbReference type="RefSeq" id="WP_308993346.1">
    <property type="nucleotide sequence ID" value="NZ_CP155618.1"/>
</dbReference>
<keyword evidence="3" id="KW-1185">Reference proteome</keyword>
<dbReference type="AlphaFoldDB" id="A0AAU7EDH3"/>
<proteinExistence type="predicted"/>
<keyword evidence="1" id="KW-0812">Transmembrane</keyword>
<protein>
    <submittedName>
        <fullName evidence="2">Uncharacterized protein</fullName>
    </submittedName>
</protein>
<keyword evidence="1" id="KW-0472">Membrane</keyword>
<sequence>MVSENRYLFNVSVFVIILLVGQGLNAQNNMMKEETKMVTIADVNEPNGVIHCIIT</sequence>
<keyword evidence="1" id="KW-1133">Transmembrane helix</keyword>
<evidence type="ECO:0000313" key="2">
    <source>
        <dbReference type="EMBL" id="XBL13469.1"/>
    </source>
</evidence>
<organism evidence="2 3">
    <name type="scientific">Mariniflexile litorale</name>
    <dbReference type="NCBI Taxonomy" id="3045158"/>
    <lineage>
        <taxon>Bacteria</taxon>
        <taxon>Pseudomonadati</taxon>
        <taxon>Bacteroidota</taxon>
        <taxon>Flavobacteriia</taxon>
        <taxon>Flavobacteriales</taxon>
        <taxon>Flavobacteriaceae</taxon>
        <taxon>Mariniflexile</taxon>
    </lineage>
</organism>